<sequence length="39" mass="4472">MQVIYPKQIPDPNGFLLQILTSGQRYVEKPIDIQALNDD</sequence>
<dbReference type="Proteomes" id="UP000011718">
    <property type="component" value="Chromosome"/>
</dbReference>
<dbReference type="AlphaFoldDB" id="M1Q8P1"/>
<protein>
    <submittedName>
        <fullName evidence="1">Uncharacterized protein</fullName>
    </submittedName>
</protein>
<dbReference type="KEGG" id="mmaz:MmTuc01_1164"/>
<name>M1Q8P1_METMZ</name>
<gene>
    <name evidence="1" type="ORF">MmTuc01_1164</name>
</gene>
<reference evidence="1 2" key="1">
    <citation type="journal article" date="2013" name="Genome Announc.">
        <title>Complete Genome of a Methanosarcina mazei Strain Isolated from Sediment Samples from an Amazonian Flooded Area.</title>
        <authorList>
            <person name="Assis das Gracas D."/>
            <person name="Thiago Juca Ramos R."/>
            <person name="Vieira Araujo A.C."/>
            <person name="Zahlouth R."/>
            <person name="Ribeiro Carneiro A."/>
            <person name="Souza Lopes T."/>
            <person name="Azevedo Barauna R."/>
            <person name="Azevedo V."/>
            <person name="Cruz Schneider M.P."/>
            <person name="Pellizari V.H."/>
            <person name="Silva A."/>
        </authorList>
    </citation>
    <scope>NUCLEOTIDE SEQUENCE [LARGE SCALE GENOMIC DNA]</scope>
    <source>
        <strain evidence="1 2">Tuc01</strain>
    </source>
</reference>
<organism evidence="1 2">
    <name type="scientific">Methanosarcina mazei Tuc01</name>
    <dbReference type="NCBI Taxonomy" id="1236903"/>
    <lineage>
        <taxon>Archaea</taxon>
        <taxon>Methanobacteriati</taxon>
        <taxon>Methanobacteriota</taxon>
        <taxon>Stenosarchaea group</taxon>
        <taxon>Methanomicrobia</taxon>
        <taxon>Methanosarcinales</taxon>
        <taxon>Methanosarcinaceae</taxon>
        <taxon>Methanosarcina</taxon>
    </lineage>
</organism>
<accession>M1Q8P1</accession>
<dbReference type="HOGENOM" id="CLU_3302736_0_0_2"/>
<dbReference type="EMBL" id="CP004144">
    <property type="protein sequence ID" value="AGF96553.1"/>
    <property type="molecule type" value="Genomic_DNA"/>
</dbReference>
<evidence type="ECO:0000313" key="1">
    <source>
        <dbReference type="EMBL" id="AGF96553.1"/>
    </source>
</evidence>
<dbReference type="BioCyc" id="MMAZ1236903:G139K-1111-MONOMER"/>
<proteinExistence type="predicted"/>
<evidence type="ECO:0000313" key="2">
    <source>
        <dbReference type="Proteomes" id="UP000011718"/>
    </source>
</evidence>